<dbReference type="PANTHER" id="PTHR44051">
    <property type="entry name" value="GLUTATHIONE S-TRANSFERASE-RELATED"/>
    <property type="match status" value="1"/>
</dbReference>
<gene>
    <name evidence="3" type="primary">gstA</name>
    <name evidence="3" type="ORF">GJW-30_1_04227</name>
</gene>
<dbReference type="OrthoDB" id="7583243at2"/>
<dbReference type="PANTHER" id="PTHR44051:SF8">
    <property type="entry name" value="GLUTATHIONE S-TRANSFERASE GSTA"/>
    <property type="match status" value="1"/>
</dbReference>
<dbReference type="InterPro" id="IPR040079">
    <property type="entry name" value="Glutathione_S-Trfase"/>
</dbReference>
<keyword evidence="3" id="KW-0808">Transferase</keyword>
<dbReference type="InterPro" id="IPR010987">
    <property type="entry name" value="Glutathione-S-Trfase_C-like"/>
</dbReference>
<dbReference type="SUPFAM" id="SSF47616">
    <property type="entry name" value="GST C-terminal domain-like"/>
    <property type="match status" value="1"/>
</dbReference>
<dbReference type="SFLD" id="SFLDS00019">
    <property type="entry name" value="Glutathione_Transferase_(cytos"/>
    <property type="match status" value="1"/>
</dbReference>
<evidence type="ECO:0000313" key="4">
    <source>
        <dbReference type="Proteomes" id="UP000236884"/>
    </source>
</evidence>
<dbReference type="Gene3D" id="1.20.1050.10">
    <property type="match status" value="1"/>
</dbReference>
<dbReference type="RefSeq" id="WP_096358336.1">
    <property type="nucleotide sequence ID" value="NZ_AP014946.1"/>
</dbReference>
<dbReference type="Pfam" id="PF00043">
    <property type="entry name" value="GST_C"/>
    <property type="match status" value="1"/>
</dbReference>
<sequence length="211" mass="23693">MELFYAPLACSMASRIALYEADAKVTYTYRDGKTKTLPDGTDYLSINPLGFVPSLRTDDGTIVTENVAILQYIADQYPDAHLAPKNGTPRVRLQQWLSYVSSELHKAVYTPLLSAKMPKEAKTYALDIAHARLGIIDQTLTGRDFLLDAFSVADAYLFTVLHWSRATPIDLRKYPAITAYMAKLKQRPSVSRALGEELKMYAEEQERHKAA</sequence>
<protein>
    <submittedName>
        <fullName evidence="3">Glutathione S-transferase GstA</fullName>
        <ecNumber evidence="3">2.5.1.18</ecNumber>
    </submittedName>
</protein>
<evidence type="ECO:0000259" key="1">
    <source>
        <dbReference type="PROSITE" id="PS50404"/>
    </source>
</evidence>
<accession>A0A0S3Q0J7</accession>
<dbReference type="Gene3D" id="3.40.30.10">
    <property type="entry name" value="Glutaredoxin"/>
    <property type="match status" value="1"/>
</dbReference>
<dbReference type="InterPro" id="IPR036282">
    <property type="entry name" value="Glutathione-S-Trfase_C_sf"/>
</dbReference>
<dbReference type="InterPro" id="IPR004046">
    <property type="entry name" value="GST_C"/>
</dbReference>
<organism evidence="3 4">
    <name type="scientific">Variibacter gotjawalensis</name>
    <dbReference type="NCBI Taxonomy" id="1333996"/>
    <lineage>
        <taxon>Bacteria</taxon>
        <taxon>Pseudomonadati</taxon>
        <taxon>Pseudomonadota</taxon>
        <taxon>Alphaproteobacteria</taxon>
        <taxon>Hyphomicrobiales</taxon>
        <taxon>Nitrobacteraceae</taxon>
        <taxon>Variibacter</taxon>
    </lineage>
</organism>
<feature type="domain" description="GST C-terminal" evidence="2">
    <location>
        <begin position="86"/>
        <end position="211"/>
    </location>
</feature>
<dbReference type="KEGG" id="vgo:GJW-30_1_04227"/>
<keyword evidence="4" id="KW-1185">Reference proteome</keyword>
<name>A0A0S3Q0J7_9BRAD</name>
<dbReference type="CDD" id="cd03057">
    <property type="entry name" value="GST_N_Beta"/>
    <property type="match status" value="1"/>
</dbReference>
<dbReference type="PROSITE" id="PS50404">
    <property type="entry name" value="GST_NTER"/>
    <property type="match status" value="1"/>
</dbReference>
<dbReference type="SFLD" id="SFLDG01150">
    <property type="entry name" value="Main.1:_Beta-like"/>
    <property type="match status" value="1"/>
</dbReference>
<dbReference type="GO" id="GO:0004364">
    <property type="term" value="F:glutathione transferase activity"/>
    <property type="evidence" value="ECO:0007669"/>
    <property type="project" value="UniProtKB-EC"/>
</dbReference>
<dbReference type="AlphaFoldDB" id="A0A0S3Q0J7"/>
<dbReference type="EC" id="2.5.1.18" evidence="3"/>
<evidence type="ECO:0000259" key="2">
    <source>
        <dbReference type="PROSITE" id="PS50405"/>
    </source>
</evidence>
<dbReference type="Pfam" id="PF13409">
    <property type="entry name" value="GST_N_2"/>
    <property type="match status" value="1"/>
</dbReference>
<proteinExistence type="predicted"/>
<dbReference type="Proteomes" id="UP000236884">
    <property type="component" value="Chromosome"/>
</dbReference>
<evidence type="ECO:0000313" key="3">
    <source>
        <dbReference type="EMBL" id="BAT61667.1"/>
    </source>
</evidence>
<feature type="domain" description="GST N-terminal" evidence="1">
    <location>
        <begin position="1"/>
        <end position="81"/>
    </location>
</feature>
<dbReference type="SFLD" id="SFLDG00358">
    <property type="entry name" value="Main_(cytGST)"/>
    <property type="match status" value="1"/>
</dbReference>
<dbReference type="PROSITE" id="PS50405">
    <property type="entry name" value="GST_CTER"/>
    <property type="match status" value="1"/>
</dbReference>
<dbReference type="EMBL" id="AP014946">
    <property type="protein sequence ID" value="BAT61667.1"/>
    <property type="molecule type" value="Genomic_DNA"/>
</dbReference>
<dbReference type="CDD" id="cd03188">
    <property type="entry name" value="GST_C_Beta"/>
    <property type="match status" value="1"/>
</dbReference>
<dbReference type="InterPro" id="IPR036249">
    <property type="entry name" value="Thioredoxin-like_sf"/>
</dbReference>
<dbReference type="InterPro" id="IPR004045">
    <property type="entry name" value="Glutathione_S-Trfase_N"/>
</dbReference>
<dbReference type="SUPFAM" id="SSF52833">
    <property type="entry name" value="Thioredoxin-like"/>
    <property type="match status" value="1"/>
</dbReference>
<reference evidence="3 4" key="1">
    <citation type="submission" date="2015-08" db="EMBL/GenBank/DDBJ databases">
        <title>Investigation of the bacterial diversity of lava forest soil.</title>
        <authorList>
            <person name="Lee J.S."/>
        </authorList>
    </citation>
    <scope>NUCLEOTIDE SEQUENCE [LARGE SCALE GENOMIC DNA]</scope>
    <source>
        <strain evidence="3 4">GJW-30</strain>
    </source>
</reference>